<dbReference type="RefSeq" id="WP_088709147.1">
    <property type="nucleotide sequence ID" value="NZ_LSTO01000001.1"/>
</dbReference>
<comment type="caution">
    <text evidence="1">The sequence shown here is derived from an EMBL/GenBank/DDBJ whole genome shotgun (WGS) entry which is preliminary data.</text>
</comment>
<evidence type="ECO:0000313" key="2">
    <source>
        <dbReference type="Proteomes" id="UP000197535"/>
    </source>
</evidence>
<dbReference type="EMBL" id="LSTO01000001">
    <property type="protein sequence ID" value="OWW22320.1"/>
    <property type="molecule type" value="Genomic_DNA"/>
</dbReference>
<dbReference type="AlphaFoldDB" id="A0A254TI53"/>
<sequence>MKDNSSLIKRLQAAVEDPRWDGRAEISKETLREAIAAMREMALSKQEWEAEYREHHLDALDKALEDGIETGLMLGKQKKNRFNAGEAEERLMKQILVFATTINGHHIKGSSQHAMSKYGAMFGCGEGLTGQAYAIPMYDEKNRPRPMADVTESIVTFLRFAAARPATVFRLTPLGCEDGAFLPEQIAPLFANAPKNCDLPYTFLAALQGHGNLDPMAQTNKHLRNITDMVREFISEAGVASAGLDDESEALCLMMMSCMDLLRQKEGDDFVAGWMLRALRDIHEGAPVIINPAELQQA</sequence>
<proteinExistence type="predicted"/>
<evidence type="ECO:0000313" key="1">
    <source>
        <dbReference type="EMBL" id="OWW22320.1"/>
    </source>
</evidence>
<accession>A0A254TI53</accession>
<organism evidence="1 2">
    <name type="scientific">Noviherbaspirillum denitrificans</name>
    <dbReference type="NCBI Taxonomy" id="1968433"/>
    <lineage>
        <taxon>Bacteria</taxon>
        <taxon>Pseudomonadati</taxon>
        <taxon>Pseudomonadota</taxon>
        <taxon>Betaproteobacteria</taxon>
        <taxon>Burkholderiales</taxon>
        <taxon>Oxalobacteraceae</taxon>
        <taxon>Noviherbaspirillum</taxon>
    </lineage>
</organism>
<dbReference type="Proteomes" id="UP000197535">
    <property type="component" value="Unassembled WGS sequence"/>
</dbReference>
<reference evidence="1 2" key="1">
    <citation type="submission" date="2016-02" db="EMBL/GenBank/DDBJ databases">
        <authorList>
            <person name="Wen L."/>
            <person name="He K."/>
            <person name="Yang H."/>
        </authorList>
    </citation>
    <scope>NUCLEOTIDE SEQUENCE [LARGE SCALE GENOMIC DNA]</scope>
    <source>
        <strain evidence="1 2">TSA40</strain>
    </source>
</reference>
<gene>
    <name evidence="1" type="ORF">AYR66_25320</name>
</gene>
<name>A0A254TI53_9BURK</name>
<dbReference type="OrthoDB" id="489040at2"/>
<protein>
    <submittedName>
        <fullName evidence="1">Uncharacterized protein</fullName>
    </submittedName>
</protein>
<keyword evidence="2" id="KW-1185">Reference proteome</keyword>